<feature type="transmembrane region" description="Helical" evidence="1">
    <location>
        <begin position="38"/>
        <end position="60"/>
    </location>
</feature>
<dbReference type="EMBL" id="JAERPS020000005">
    <property type="protein sequence ID" value="MBZ9612670.1"/>
    <property type="molecule type" value="Genomic_DNA"/>
</dbReference>
<evidence type="ECO:0000256" key="1">
    <source>
        <dbReference type="SAM" id="Phobius"/>
    </source>
</evidence>
<comment type="caution">
    <text evidence="2">The sequence shown here is derived from an EMBL/GenBank/DDBJ whole genome shotgun (WGS) entry which is preliminary data.</text>
</comment>
<keyword evidence="3" id="KW-1185">Reference proteome</keyword>
<dbReference type="Proteomes" id="UP000663814">
    <property type="component" value="Unassembled WGS sequence"/>
</dbReference>
<accession>A0ABS7XAT1</accession>
<feature type="transmembrane region" description="Helical" evidence="1">
    <location>
        <begin position="72"/>
        <end position="90"/>
    </location>
</feature>
<evidence type="ECO:0000313" key="3">
    <source>
        <dbReference type="Proteomes" id="UP000663814"/>
    </source>
</evidence>
<keyword evidence="1" id="KW-0812">Transmembrane</keyword>
<reference evidence="2 3" key="1">
    <citation type="submission" date="2021-08" db="EMBL/GenBank/DDBJ databases">
        <title>Rheinheimera aquimaris sp. nov., isolated from seawater of the East Sea in Korea.</title>
        <authorList>
            <person name="Kim K.H."/>
            <person name="Wenting R."/>
            <person name="Kim K.R."/>
            <person name="Jeon C.O."/>
        </authorList>
    </citation>
    <scope>NUCLEOTIDE SEQUENCE [LARGE SCALE GENOMIC DNA]</scope>
    <source>
        <strain evidence="2 3">MA-13</strain>
    </source>
</reference>
<dbReference type="RefSeq" id="WP_205312760.1">
    <property type="nucleotide sequence ID" value="NZ_JAERPS020000005.1"/>
</dbReference>
<feature type="transmembrane region" description="Helical" evidence="1">
    <location>
        <begin position="140"/>
        <end position="158"/>
    </location>
</feature>
<organism evidence="2 3">
    <name type="scientific">Rheinheimera maricola</name>
    <dbReference type="NCBI Taxonomy" id="2793282"/>
    <lineage>
        <taxon>Bacteria</taxon>
        <taxon>Pseudomonadati</taxon>
        <taxon>Pseudomonadota</taxon>
        <taxon>Gammaproteobacteria</taxon>
        <taxon>Chromatiales</taxon>
        <taxon>Chromatiaceae</taxon>
        <taxon>Rheinheimera</taxon>
    </lineage>
</organism>
<name>A0ABS7XAT1_9GAMM</name>
<sequence>MSWSSIDSVLFALDKIIFVAYFALLVLAMLFQRKVSSFVITLIVLTVANGAMTSLSPILYQYATQPELFAKFTWYASFAVIDVLALFLLYKFHQLLNQNVCFIANLVGIFFVTFATLQTLRFVDRFVFNTEFFQQFYQHAIPALNIVLVPIIIISWVFELKLGQRFMKAGSTL</sequence>
<gene>
    <name evidence="2" type="ORF">I4W93_013795</name>
</gene>
<keyword evidence="1" id="KW-1133">Transmembrane helix</keyword>
<evidence type="ECO:0000313" key="2">
    <source>
        <dbReference type="EMBL" id="MBZ9612670.1"/>
    </source>
</evidence>
<keyword evidence="1" id="KW-0472">Membrane</keyword>
<proteinExistence type="predicted"/>
<protein>
    <submittedName>
        <fullName evidence="2">Uncharacterized protein</fullName>
    </submittedName>
</protein>
<feature type="transmembrane region" description="Helical" evidence="1">
    <location>
        <begin position="12"/>
        <end position="31"/>
    </location>
</feature>
<feature type="transmembrane region" description="Helical" evidence="1">
    <location>
        <begin position="102"/>
        <end position="120"/>
    </location>
</feature>